<feature type="region of interest" description="Disordered" evidence="1">
    <location>
        <begin position="1"/>
        <end position="88"/>
    </location>
</feature>
<feature type="compositionally biased region" description="Polar residues" evidence="1">
    <location>
        <begin position="40"/>
        <end position="49"/>
    </location>
</feature>
<sequence length="88" mass="9643">MEGHPLAEKARRLQGIKYRARSPHDSSEATSSNSGGSENQLSASSTESGASDEGAHLVSVESPRSEEHYYRQTFAEDDPNAVYNTFHM</sequence>
<feature type="compositionally biased region" description="Basic residues" evidence="1">
    <location>
        <begin position="12"/>
        <end position="21"/>
    </location>
</feature>
<evidence type="ECO:0000313" key="2">
    <source>
        <dbReference type="EMBL" id="CAD2218202.1"/>
    </source>
</evidence>
<feature type="compositionally biased region" description="Basic and acidic residues" evidence="1">
    <location>
        <begin position="1"/>
        <end position="11"/>
    </location>
</feature>
<proteinExistence type="predicted"/>
<name>A0A7G2CIX1_9TRYP</name>
<evidence type="ECO:0000313" key="3">
    <source>
        <dbReference type="Proteomes" id="UP000515908"/>
    </source>
</evidence>
<evidence type="ECO:0000256" key="1">
    <source>
        <dbReference type="SAM" id="MobiDB-lite"/>
    </source>
</evidence>
<dbReference type="AlphaFoldDB" id="A0A7G2CIX1"/>
<keyword evidence="3" id="KW-1185">Reference proteome</keyword>
<accession>A0A7G2CIX1</accession>
<dbReference type="Proteomes" id="UP000515908">
    <property type="component" value="Chromosome 10"/>
</dbReference>
<dbReference type="VEuPathDB" id="TriTrypDB:ADEAN_000568900"/>
<feature type="compositionally biased region" description="Low complexity" evidence="1">
    <location>
        <begin position="28"/>
        <end position="39"/>
    </location>
</feature>
<dbReference type="EMBL" id="LR877154">
    <property type="protein sequence ID" value="CAD2218202.1"/>
    <property type="molecule type" value="Genomic_DNA"/>
</dbReference>
<protein>
    <submittedName>
        <fullName evidence="2">Uncharacterized protein</fullName>
    </submittedName>
</protein>
<gene>
    <name evidence="2" type="ORF">ADEAN_000568900</name>
</gene>
<reference evidence="2 3" key="1">
    <citation type="submission" date="2020-08" db="EMBL/GenBank/DDBJ databases">
        <authorList>
            <person name="Newling K."/>
            <person name="Davey J."/>
            <person name="Forrester S."/>
        </authorList>
    </citation>
    <scope>NUCLEOTIDE SEQUENCE [LARGE SCALE GENOMIC DNA]</scope>
    <source>
        <strain evidence="3">Crithidia deanei Carvalho (ATCC PRA-265)</strain>
    </source>
</reference>
<organism evidence="2 3">
    <name type="scientific">Angomonas deanei</name>
    <dbReference type="NCBI Taxonomy" id="59799"/>
    <lineage>
        <taxon>Eukaryota</taxon>
        <taxon>Discoba</taxon>
        <taxon>Euglenozoa</taxon>
        <taxon>Kinetoplastea</taxon>
        <taxon>Metakinetoplastina</taxon>
        <taxon>Trypanosomatida</taxon>
        <taxon>Trypanosomatidae</taxon>
        <taxon>Strigomonadinae</taxon>
        <taxon>Angomonas</taxon>
    </lineage>
</organism>